<dbReference type="GO" id="GO:0006816">
    <property type="term" value="P:calcium ion transport"/>
    <property type="evidence" value="ECO:0007669"/>
    <property type="project" value="UniProtKB-KW"/>
</dbReference>
<dbReference type="HOGENOM" id="CLU_046802_1_1_1"/>
<dbReference type="InterPro" id="IPR009567">
    <property type="entry name" value="SARAF"/>
</dbReference>
<evidence type="ECO:0000313" key="17">
    <source>
        <dbReference type="Proteomes" id="UP000054166"/>
    </source>
</evidence>
<accession>A0A0C3BT07</accession>
<evidence type="ECO:0000256" key="6">
    <source>
        <dbReference type="ARBA" id="ARBA00022692"/>
    </source>
</evidence>
<evidence type="ECO:0000256" key="7">
    <source>
        <dbReference type="ARBA" id="ARBA00022729"/>
    </source>
</evidence>
<evidence type="ECO:0000256" key="4">
    <source>
        <dbReference type="ARBA" id="ARBA00022448"/>
    </source>
</evidence>
<dbReference type="Pfam" id="PF06682">
    <property type="entry name" value="SARAF"/>
    <property type="match status" value="1"/>
</dbReference>
<comment type="similarity">
    <text evidence="2">Belongs to the SARAF family.</text>
</comment>
<keyword evidence="17" id="KW-1185">Reference proteome</keyword>
<dbReference type="Proteomes" id="UP000054166">
    <property type="component" value="Unassembled WGS sequence"/>
</dbReference>
<evidence type="ECO:0000256" key="11">
    <source>
        <dbReference type="ARBA" id="ARBA00023065"/>
    </source>
</evidence>
<evidence type="ECO:0000256" key="13">
    <source>
        <dbReference type="ARBA" id="ARBA00031116"/>
    </source>
</evidence>
<evidence type="ECO:0000256" key="2">
    <source>
        <dbReference type="ARBA" id="ARBA00006833"/>
    </source>
</evidence>
<evidence type="ECO:0000256" key="10">
    <source>
        <dbReference type="ARBA" id="ARBA00022989"/>
    </source>
</evidence>
<feature type="compositionally biased region" description="Polar residues" evidence="14">
    <location>
        <begin position="223"/>
        <end position="235"/>
    </location>
</feature>
<dbReference type="AlphaFoldDB" id="A0A0C3BT07"/>
<keyword evidence="9" id="KW-0106">Calcium</keyword>
<dbReference type="STRING" id="765440.A0A0C3BT07"/>
<dbReference type="InParanoid" id="A0A0C3BT07"/>
<keyword evidence="7" id="KW-0732">Signal</keyword>
<proteinExistence type="inferred from homology"/>
<evidence type="ECO:0000256" key="12">
    <source>
        <dbReference type="ARBA" id="ARBA00023136"/>
    </source>
</evidence>
<organism evidence="16 17">
    <name type="scientific">Piloderma croceum (strain F 1598)</name>
    <dbReference type="NCBI Taxonomy" id="765440"/>
    <lineage>
        <taxon>Eukaryota</taxon>
        <taxon>Fungi</taxon>
        <taxon>Dikarya</taxon>
        <taxon>Basidiomycota</taxon>
        <taxon>Agaricomycotina</taxon>
        <taxon>Agaricomycetes</taxon>
        <taxon>Agaricomycetidae</taxon>
        <taxon>Atheliales</taxon>
        <taxon>Atheliaceae</taxon>
        <taxon>Piloderma</taxon>
    </lineage>
</organism>
<sequence length="279" mass="29960">MIRVELATIPSLTFYQDSVTLSRRTSPIPQLVCVGKACDLYQPEVVRCENTGGGGAVDVDWKCEADLPASLRFGRVEVSCEGWSGPGDSYVLKGSCGLEYRLVQVPKALRDDAFPRAPSWFQTTDIGGLIFGILWLGVLLLIVYGMLKSCFGRNSNPGNSTPRPPGTSPGGSPWFPGGYRDNGSNAPPPPYSKRTPDSSESTGWRPGFWTGAALGGLAGSLSNRGGQTRQETQRPVSYDWERGRSQMPRAGTSYDNRGEGSSNLGAMRRSTGLGGSNVR</sequence>
<keyword evidence="10 15" id="KW-1133">Transmembrane helix</keyword>
<dbReference type="OrthoDB" id="20303at2759"/>
<dbReference type="PANTHER" id="PTHR15929:SF0">
    <property type="entry name" value="STORE-OPERATED CALCIUM ENTRY-ASSOCIATED REGULATORY FACTOR"/>
    <property type="match status" value="1"/>
</dbReference>
<keyword evidence="11" id="KW-0406">Ion transport</keyword>
<feature type="region of interest" description="Disordered" evidence="14">
    <location>
        <begin position="219"/>
        <end position="279"/>
    </location>
</feature>
<keyword evidence="5" id="KW-0109">Calcium transport</keyword>
<reference evidence="16 17" key="1">
    <citation type="submission" date="2014-04" db="EMBL/GenBank/DDBJ databases">
        <authorList>
            <consortium name="DOE Joint Genome Institute"/>
            <person name="Kuo A."/>
            <person name="Tarkka M."/>
            <person name="Buscot F."/>
            <person name="Kohler A."/>
            <person name="Nagy L.G."/>
            <person name="Floudas D."/>
            <person name="Copeland A."/>
            <person name="Barry K.W."/>
            <person name="Cichocki N."/>
            <person name="Veneault-Fourrey C."/>
            <person name="LaButti K."/>
            <person name="Lindquist E.A."/>
            <person name="Lipzen A."/>
            <person name="Lundell T."/>
            <person name="Morin E."/>
            <person name="Murat C."/>
            <person name="Sun H."/>
            <person name="Tunlid A."/>
            <person name="Henrissat B."/>
            <person name="Grigoriev I.V."/>
            <person name="Hibbett D.S."/>
            <person name="Martin F."/>
            <person name="Nordberg H.P."/>
            <person name="Cantor M.N."/>
            <person name="Hua S.X."/>
        </authorList>
    </citation>
    <scope>NUCLEOTIDE SEQUENCE [LARGE SCALE GENOMIC DNA]</scope>
    <source>
        <strain evidence="16 17">F 1598</strain>
    </source>
</reference>
<dbReference type="GO" id="GO:2001256">
    <property type="term" value="P:regulation of store-operated calcium entry"/>
    <property type="evidence" value="ECO:0007669"/>
    <property type="project" value="InterPro"/>
</dbReference>
<gene>
    <name evidence="16" type="ORF">PILCRDRAFT_73279</name>
</gene>
<evidence type="ECO:0000256" key="15">
    <source>
        <dbReference type="SAM" id="Phobius"/>
    </source>
</evidence>
<feature type="compositionally biased region" description="Polar residues" evidence="14">
    <location>
        <begin position="253"/>
        <end position="264"/>
    </location>
</feature>
<dbReference type="PANTHER" id="PTHR15929">
    <property type="entry name" value="STORE-OPERATED CALCIUM ENTRY-ASSOCIATED REGULATORY FACTOR"/>
    <property type="match status" value="1"/>
</dbReference>
<evidence type="ECO:0000256" key="3">
    <source>
        <dbReference type="ARBA" id="ARBA00016584"/>
    </source>
</evidence>
<name>A0A0C3BT07_PILCF</name>
<evidence type="ECO:0000256" key="5">
    <source>
        <dbReference type="ARBA" id="ARBA00022568"/>
    </source>
</evidence>
<dbReference type="EMBL" id="KN833004">
    <property type="protein sequence ID" value="KIM80487.1"/>
    <property type="molecule type" value="Genomic_DNA"/>
</dbReference>
<feature type="region of interest" description="Disordered" evidence="14">
    <location>
        <begin position="156"/>
        <end position="206"/>
    </location>
</feature>
<evidence type="ECO:0000256" key="9">
    <source>
        <dbReference type="ARBA" id="ARBA00022837"/>
    </source>
</evidence>
<keyword evidence="6 15" id="KW-0812">Transmembrane</keyword>
<evidence type="ECO:0000256" key="14">
    <source>
        <dbReference type="SAM" id="MobiDB-lite"/>
    </source>
</evidence>
<keyword evidence="12 15" id="KW-0472">Membrane</keyword>
<reference evidence="17" key="2">
    <citation type="submission" date="2015-01" db="EMBL/GenBank/DDBJ databases">
        <title>Evolutionary Origins and Diversification of the Mycorrhizal Mutualists.</title>
        <authorList>
            <consortium name="DOE Joint Genome Institute"/>
            <consortium name="Mycorrhizal Genomics Consortium"/>
            <person name="Kohler A."/>
            <person name="Kuo A."/>
            <person name="Nagy L.G."/>
            <person name="Floudas D."/>
            <person name="Copeland A."/>
            <person name="Barry K.W."/>
            <person name="Cichocki N."/>
            <person name="Veneault-Fourrey C."/>
            <person name="LaButti K."/>
            <person name="Lindquist E.A."/>
            <person name="Lipzen A."/>
            <person name="Lundell T."/>
            <person name="Morin E."/>
            <person name="Murat C."/>
            <person name="Riley R."/>
            <person name="Ohm R."/>
            <person name="Sun H."/>
            <person name="Tunlid A."/>
            <person name="Henrissat B."/>
            <person name="Grigoriev I.V."/>
            <person name="Hibbett D.S."/>
            <person name="Martin F."/>
        </authorList>
    </citation>
    <scope>NUCLEOTIDE SEQUENCE [LARGE SCALE GENOMIC DNA]</scope>
    <source>
        <strain evidence="17">F 1598</strain>
    </source>
</reference>
<feature type="transmembrane region" description="Helical" evidence="15">
    <location>
        <begin position="126"/>
        <end position="147"/>
    </location>
</feature>
<protein>
    <recommendedName>
        <fullName evidence="3">Store-operated calcium entry-associated regulatory factor</fullName>
    </recommendedName>
    <alternativeName>
        <fullName evidence="13">Transmembrane protein 66</fullName>
    </alternativeName>
</protein>
<comment type="subcellular location">
    <subcellularLocation>
        <location evidence="1">Endoplasmic reticulum membrane</location>
        <topology evidence="1">Single-pass type I membrane protein</topology>
    </subcellularLocation>
</comment>
<evidence type="ECO:0000256" key="8">
    <source>
        <dbReference type="ARBA" id="ARBA00022824"/>
    </source>
</evidence>
<keyword evidence="4" id="KW-0813">Transport</keyword>
<evidence type="ECO:0000313" key="16">
    <source>
        <dbReference type="EMBL" id="KIM80487.1"/>
    </source>
</evidence>
<keyword evidence="8" id="KW-0256">Endoplasmic reticulum</keyword>
<evidence type="ECO:0000256" key="1">
    <source>
        <dbReference type="ARBA" id="ARBA00004115"/>
    </source>
</evidence>
<dbReference type="GO" id="GO:0005789">
    <property type="term" value="C:endoplasmic reticulum membrane"/>
    <property type="evidence" value="ECO:0007669"/>
    <property type="project" value="UniProtKB-SubCell"/>
</dbReference>